<accession>A0A173SDE3</accession>
<dbReference type="InterPro" id="IPR038750">
    <property type="entry name" value="YczE/YyaS-like"/>
</dbReference>
<gene>
    <name evidence="1" type="ORF">GMA92_01255</name>
</gene>
<dbReference type="EMBL" id="WMQE01000002">
    <property type="protein sequence ID" value="MTK20063.1"/>
    <property type="molecule type" value="Genomic_DNA"/>
</dbReference>
<dbReference type="OrthoDB" id="154912at2"/>
<sequence length="208" mass="22723">MKRNKRDYVLYLIGIMMLTLGVSLTVQSDLGAGSIDSINFALAHRLNINLSIVIFVMALLAIAISTCIRCERPKFTTLITAFFMAIGTEFWVFVVSPIVPETLMQKIVVFSIAVILVCTGLALYLKPKLPAHPNDDITVSISEVSNLKIGTAKLMMDAICMIIALLLQGPIGGGTIILTLFVGPGVNLATYLLEKLPFINDLQPYHIQ</sequence>
<dbReference type="RefSeq" id="WP_006783742.1">
    <property type="nucleotide sequence ID" value="NZ_CP053187.1"/>
</dbReference>
<dbReference type="PANTHER" id="PTHR40078">
    <property type="entry name" value="INTEGRAL MEMBRANE PROTEIN-RELATED"/>
    <property type="match status" value="1"/>
</dbReference>
<evidence type="ECO:0000313" key="2">
    <source>
        <dbReference type="Proteomes" id="UP000487649"/>
    </source>
</evidence>
<reference evidence="1 2" key="1">
    <citation type="journal article" date="2019" name="Nat. Med.">
        <title>A library of human gut bacterial isolates paired with longitudinal multiomics data enables mechanistic microbiome research.</title>
        <authorList>
            <person name="Poyet M."/>
            <person name="Groussin M."/>
            <person name="Gibbons S.M."/>
            <person name="Avila-Pacheco J."/>
            <person name="Jiang X."/>
            <person name="Kearney S.M."/>
            <person name="Perrotta A.R."/>
            <person name="Berdy B."/>
            <person name="Zhao S."/>
            <person name="Lieberman T.D."/>
            <person name="Swanson P.K."/>
            <person name="Smith M."/>
            <person name="Roesemann S."/>
            <person name="Alexander J.E."/>
            <person name="Rich S.A."/>
            <person name="Livny J."/>
            <person name="Vlamakis H."/>
            <person name="Clish C."/>
            <person name="Bullock K."/>
            <person name="Deik A."/>
            <person name="Scott J."/>
            <person name="Pierce K.A."/>
            <person name="Xavier R.J."/>
            <person name="Alm E.J."/>
        </authorList>
    </citation>
    <scope>NUCLEOTIDE SEQUENCE [LARGE SCALE GENOMIC DNA]</scope>
    <source>
        <strain evidence="1 2">BIOML-A198</strain>
    </source>
</reference>
<dbReference type="PANTHER" id="PTHR40078:SF1">
    <property type="entry name" value="INTEGRAL MEMBRANE PROTEIN"/>
    <property type="match status" value="1"/>
</dbReference>
<dbReference type="AlphaFoldDB" id="A0A173SDE3"/>
<comment type="caution">
    <text evidence="1">The sequence shown here is derived from an EMBL/GenBank/DDBJ whole genome shotgun (WGS) entry which is preliminary data.</text>
</comment>
<name>A0A173SDE3_9FIRM</name>
<proteinExistence type="predicted"/>
<dbReference type="Proteomes" id="UP000487649">
    <property type="component" value="Unassembled WGS sequence"/>
</dbReference>
<dbReference type="Pfam" id="PF19700">
    <property type="entry name" value="DUF6198"/>
    <property type="match status" value="1"/>
</dbReference>
<protein>
    <submittedName>
        <fullName evidence="1">Uncharacterized protein</fullName>
    </submittedName>
</protein>
<evidence type="ECO:0000313" key="1">
    <source>
        <dbReference type="EMBL" id="MTK20063.1"/>
    </source>
</evidence>
<dbReference type="GeneID" id="60058732"/>
<organism evidence="1 2">
    <name type="scientific">Turicibacter sanguinis</name>
    <dbReference type="NCBI Taxonomy" id="154288"/>
    <lineage>
        <taxon>Bacteria</taxon>
        <taxon>Bacillati</taxon>
        <taxon>Bacillota</taxon>
        <taxon>Erysipelotrichia</taxon>
        <taxon>Erysipelotrichales</taxon>
        <taxon>Turicibacteraceae</taxon>
        <taxon>Turicibacter</taxon>
    </lineage>
</organism>